<proteinExistence type="predicted"/>
<dbReference type="EMBL" id="CP020370">
    <property type="protein sequence ID" value="AUB81454.1"/>
    <property type="molecule type" value="Genomic_DNA"/>
</dbReference>
<gene>
    <name evidence="1" type="ORF">THSYN_11145</name>
</gene>
<keyword evidence="2" id="KW-1185">Reference proteome</keyword>
<dbReference type="OrthoDB" id="5432576at2"/>
<evidence type="ECO:0000313" key="2">
    <source>
        <dbReference type="Proteomes" id="UP000232638"/>
    </source>
</evidence>
<sequence>MALTLASTATSLTLPGNLLWADELAWEPRQQAVTWALDGVVWVFDGPARTGRPITYRGGADWVRLSRTDLLALLALGALGTALTLNHHDGRTFRVLPRRENGESWVRSAPWPVVGDSGAANPSGTAWYVLEEIRLIEVPV</sequence>
<protein>
    <submittedName>
        <fullName evidence="1">Uncharacterized protein</fullName>
    </submittedName>
</protein>
<dbReference type="Proteomes" id="UP000232638">
    <property type="component" value="Chromosome"/>
</dbReference>
<organism evidence="1 2">
    <name type="scientific">Candidatus Thiodictyon syntrophicum</name>
    <dbReference type="NCBI Taxonomy" id="1166950"/>
    <lineage>
        <taxon>Bacteria</taxon>
        <taxon>Pseudomonadati</taxon>
        <taxon>Pseudomonadota</taxon>
        <taxon>Gammaproteobacteria</taxon>
        <taxon>Chromatiales</taxon>
        <taxon>Chromatiaceae</taxon>
        <taxon>Thiodictyon</taxon>
    </lineage>
</organism>
<dbReference type="RefSeq" id="WP_100919226.1">
    <property type="nucleotide sequence ID" value="NZ_CP020370.1"/>
</dbReference>
<name>A0A2K8U7C4_9GAMM</name>
<dbReference type="AlphaFoldDB" id="A0A2K8U7C4"/>
<accession>A0A2K8U7C4</accession>
<evidence type="ECO:0000313" key="1">
    <source>
        <dbReference type="EMBL" id="AUB81454.1"/>
    </source>
</evidence>
<reference evidence="1 2" key="1">
    <citation type="submission" date="2017-03" db="EMBL/GenBank/DDBJ databases">
        <title>Complete genome sequence of Candidatus 'Thiodictyon syntrophicum' sp. nov. strain Cad16T, a photolithoautotroph purple sulfur bacterium isolated from an alpine meromictic lake.</title>
        <authorList>
            <person name="Luedin S.M."/>
            <person name="Pothier J.F."/>
            <person name="Danza F."/>
            <person name="Storelli N."/>
            <person name="Wittwer M."/>
            <person name="Tonolla M."/>
        </authorList>
    </citation>
    <scope>NUCLEOTIDE SEQUENCE [LARGE SCALE GENOMIC DNA]</scope>
    <source>
        <strain evidence="1 2">Cad16T</strain>
    </source>
</reference>
<dbReference type="KEGG" id="tsy:THSYN_11145"/>